<protein>
    <recommendedName>
        <fullName evidence="3">Galactose mutarotase</fullName>
    </recommendedName>
</protein>
<dbReference type="AlphaFoldDB" id="A0A1H6U7W8"/>
<dbReference type="GO" id="GO:0030246">
    <property type="term" value="F:carbohydrate binding"/>
    <property type="evidence" value="ECO:0007669"/>
    <property type="project" value="InterPro"/>
</dbReference>
<dbReference type="STRING" id="84035.SAMN05660742_101345"/>
<accession>A0A1H6U7W8</accession>
<dbReference type="InterPro" id="IPR011013">
    <property type="entry name" value="Gal_mutarotase_sf_dom"/>
</dbReference>
<evidence type="ECO:0000313" key="1">
    <source>
        <dbReference type="EMBL" id="SEI88439.1"/>
    </source>
</evidence>
<dbReference type="GO" id="GO:0003824">
    <property type="term" value="F:catalytic activity"/>
    <property type="evidence" value="ECO:0007669"/>
    <property type="project" value="InterPro"/>
</dbReference>
<dbReference type="Proteomes" id="UP000199662">
    <property type="component" value="Unassembled WGS sequence"/>
</dbReference>
<dbReference type="EMBL" id="FNZK01000001">
    <property type="protein sequence ID" value="SEI88439.1"/>
    <property type="molecule type" value="Genomic_DNA"/>
</dbReference>
<reference evidence="1 2" key="1">
    <citation type="submission" date="2016-10" db="EMBL/GenBank/DDBJ databases">
        <authorList>
            <person name="de Groot N.N."/>
        </authorList>
    </citation>
    <scope>NUCLEOTIDE SEQUENCE [LARGE SCALE GENOMIC DNA]</scope>
    <source>
        <strain evidence="1 2">DSM 2179</strain>
    </source>
</reference>
<dbReference type="Gene3D" id="2.70.98.10">
    <property type="match status" value="1"/>
</dbReference>
<dbReference type="RefSeq" id="WP_091828642.1">
    <property type="nucleotide sequence ID" value="NZ_FNZK01000001.1"/>
</dbReference>
<dbReference type="GO" id="GO:0005975">
    <property type="term" value="P:carbohydrate metabolic process"/>
    <property type="evidence" value="ECO:0007669"/>
    <property type="project" value="InterPro"/>
</dbReference>
<evidence type="ECO:0008006" key="3">
    <source>
        <dbReference type="Google" id="ProtNLM"/>
    </source>
</evidence>
<gene>
    <name evidence="1" type="ORF">SAMN05660742_101345</name>
</gene>
<dbReference type="CDD" id="cd09269">
    <property type="entry name" value="deoxyribose_mutarotase"/>
    <property type="match status" value="1"/>
</dbReference>
<organism evidence="1 2">
    <name type="scientific">Propionispira arboris</name>
    <dbReference type="NCBI Taxonomy" id="84035"/>
    <lineage>
        <taxon>Bacteria</taxon>
        <taxon>Bacillati</taxon>
        <taxon>Bacillota</taxon>
        <taxon>Negativicutes</taxon>
        <taxon>Selenomonadales</taxon>
        <taxon>Selenomonadaceae</taxon>
        <taxon>Propionispira</taxon>
    </lineage>
</organism>
<keyword evidence="2" id="KW-1185">Reference proteome</keyword>
<proteinExistence type="predicted"/>
<evidence type="ECO:0000313" key="2">
    <source>
        <dbReference type="Proteomes" id="UP000199662"/>
    </source>
</evidence>
<name>A0A1H6U7W8_9FIRM</name>
<dbReference type="InterPro" id="IPR014718">
    <property type="entry name" value="GH-type_carb-bd"/>
</dbReference>
<sequence>MNYKINLERSFFSEKPFVILKNNEFTVTLFKYESNIEGLEIQNSRGKVTVLPFMGQMIWDLEFDAVNLKMKNMFRQPKPVQCIVDTYGCFAFHSGLLANGCPAPEDTHPLHGEMPCETMDHAWLEIEDDAIVIGGDVEYAQGFGHHYIASPSVRLASKMANIQIGMKVKNLASAPMPLQYMCHMNYAYVADGIISSNLPDMAFKLRESIPAHVKPTKLWLEYNEEIKKMQLAGKTLSKLDQPYMYDPEIVFMADKIEQYGDFAEFEIASPEGYAFFTKFSTQEFKYATRWILYNGDQQVAAFVLPGTCRPEGFSAAQKAKSLILLEPGEQRVFSVITGKK</sequence>
<dbReference type="SUPFAM" id="SSF74650">
    <property type="entry name" value="Galactose mutarotase-like"/>
    <property type="match status" value="1"/>
</dbReference>